<proteinExistence type="predicted"/>
<gene>
    <name evidence="3" type="ORF">GGD40_007191</name>
</gene>
<dbReference type="InterPro" id="IPR041307">
    <property type="entry name" value="WcbI"/>
</dbReference>
<protein>
    <recommendedName>
        <fullName evidence="5">GSCFA family protein</fullName>
    </recommendedName>
</protein>
<evidence type="ECO:0000313" key="3">
    <source>
        <dbReference type="EMBL" id="NYH27620.1"/>
    </source>
</evidence>
<dbReference type="InterPro" id="IPR014982">
    <property type="entry name" value="GSCFA"/>
</dbReference>
<dbReference type="Pfam" id="PF18588">
    <property type="entry name" value="WcbI"/>
    <property type="match status" value="1"/>
</dbReference>
<dbReference type="AlphaFoldDB" id="A0A7Z0BC77"/>
<comment type="caution">
    <text evidence="3">The sequence shown here is derived from an EMBL/GenBank/DDBJ whole genome shotgun (WGS) entry which is preliminary data.</text>
</comment>
<dbReference type="Pfam" id="PF08885">
    <property type="entry name" value="GSCFA"/>
    <property type="match status" value="1"/>
</dbReference>
<keyword evidence="4" id="KW-1185">Reference proteome</keyword>
<accession>A0A7Z0BC77</accession>
<evidence type="ECO:0000313" key="4">
    <source>
        <dbReference type="Proteomes" id="UP000540929"/>
    </source>
</evidence>
<dbReference type="EMBL" id="JACCAS010000002">
    <property type="protein sequence ID" value="NYH27620.1"/>
    <property type="molecule type" value="Genomic_DNA"/>
</dbReference>
<evidence type="ECO:0008006" key="5">
    <source>
        <dbReference type="Google" id="ProtNLM"/>
    </source>
</evidence>
<sequence length="656" mass="73220">MKIAIVSNCQGEGLAKCLREMNGSLEPHFFIVTSLWDGTANLADILRDYDLVLAQKFIEQHIGEEHKHKVHYFPSFAFAAFHPDITYTRGKRIGGEMETVYSPMAHYSSALVLHGYTRGLSVDEIVASFNVDTFSRLGYLNVWEKAKEDFLNECRDVGLPGESLFESWERQGCFMHSFNHPTIRVISDVAAELLKKLGIDIYNVNPARYLIDDLRAMPIWPIYPDIASALGIEGDYVFKQHDPHGFLNLRQFVEASVEGYRAFERESLEPLNISLLDMDRALGRIAGAETTAANPPAGHAHSANPYRGLAPFHFWKNSVAQPAMADVDPVSPVRFAITREDKVATAGSCFAQHIAKTLTANGFNYFVPEIAPAGLDDQTAFDHNYGVFSARYGNVYTVRQLVQMVKRVSGSFCPVDQHWTRKDGRFVDPFRPQIEPNGFADLESLENARRDHFAAVARMLREMNVFIFTLGLTEGWRSKIDGAVFPLAPGVAGGAMEPDRYEFVNFTVSEVIADVEEFIALLQEVNPACKVILTVSPVPLIATYEDRHVLSATVYSKSVLRVAADEIRAKYPNVEYFPSYEIITGSYTRGQYFEEDLRSVTTDGVAHVMRLFMSHYLGASESTPPSASPNAHQPSLLKNVAGIVCDEEAITNFALN</sequence>
<dbReference type="Proteomes" id="UP000540929">
    <property type="component" value="Unassembled WGS sequence"/>
</dbReference>
<evidence type="ECO:0000259" key="1">
    <source>
        <dbReference type="Pfam" id="PF08885"/>
    </source>
</evidence>
<feature type="domain" description="GSCFA" evidence="1">
    <location>
        <begin position="342"/>
        <end position="612"/>
    </location>
</feature>
<dbReference type="Gene3D" id="3.40.50.12080">
    <property type="match status" value="2"/>
</dbReference>
<reference evidence="3 4" key="1">
    <citation type="submission" date="2020-07" db="EMBL/GenBank/DDBJ databases">
        <title>Exploring microbial biodiversity for novel pathways involved in the catabolism of aromatic compounds derived from lignin.</title>
        <authorList>
            <person name="Elkins J."/>
        </authorList>
    </citation>
    <scope>NUCLEOTIDE SEQUENCE [LARGE SCALE GENOMIC DNA]</scope>
    <source>
        <strain evidence="3 4">H2C3C</strain>
    </source>
</reference>
<feature type="domain" description="Polysaccharide biosynthesis enzyme WcbI" evidence="2">
    <location>
        <begin position="3"/>
        <end position="199"/>
    </location>
</feature>
<organism evidence="3 4">
    <name type="scientific">Paraburkholderia bryophila</name>
    <dbReference type="NCBI Taxonomy" id="420952"/>
    <lineage>
        <taxon>Bacteria</taxon>
        <taxon>Pseudomonadati</taxon>
        <taxon>Pseudomonadota</taxon>
        <taxon>Betaproteobacteria</taxon>
        <taxon>Burkholderiales</taxon>
        <taxon>Burkholderiaceae</taxon>
        <taxon>Paraburkholderia</taxon>
    </lineage>
</organism>
<name>A0A7Z0BC77_9BURK</name>
<evidence type="ECO:0000259" key="2">
    <source>
        <dbReference type="Pfam" id="PF18588"/>
    </source>
</evidence>
<dbReference type="RefSeq" id="WP_179746836.1">
    <property type="nucleotide sequence ID" value="NZ_JACCAS010000002.1"/>
</dbReference>